<dbReference type="Gene3D" id="2.30.230.10">
    <property type="entry name" value="Lipovitellin, beta-sheet shell regions, chain A"/>
    <property type="match status" value="1"/>
</dbReference>
<evidence type="ECO:0000256" key="4">
    <source>
        <dbReference type="ARBA" id="ARBA00022824"/>
    </source>
</evidence>
<dbReference type="FunFam" id="2.30.230.10:FF:000001">
    <property type="entry name" value="Microsomal triglyceride transfer protein large subunit"/>
    <property type="match status" value="1"/>
</dbReference>
<evidence type="ECO:0000256" key="6">
    <source>
        <dbReference type="ARBA" id="ARBA00023157"/>
    </source>
</evidence>
<keyword evidence="3 8" id="KW-0732">Signal</keyword>
<evidence type="ECO:0000256" key="5">
    <source>
        <dbReference type="ARBA" id="ARBA00023055"/>
    </source>
</evidence>
<dbReference type="AlphaFoldDB" id="A0A8D2MEY3"/>
<dbReference type="PROSITE" id="PS51211">
    <property type="entry name" value="VITELLOGENIN"/>
    <property type="match status" value="1"/>
</dbReference>
<comment type="subcellular location">
    <subcellularLocation>
        <location evidence="1">Endoplasmic reticulum</location>
    </subcellularLocation>
</comment>
<comment type="caution">
    <text evidence="7">Lacks conserved residue(s) required for the propagation of feature annotation.</text>
</comment>
<dbReference type="SMART" id="SM00638">
    <property type="entry name" value="LPD_N"/>
    <property type="match status" value="1"/>
</dbReference>
<name>A0A8D2MEY3_ZONAL</name>
<dbReference type="Gene3D" id="1.25.10.20">
    <property type="entry name" value="Vitellinogen, superhelical"/>
    <property type="match status" value="1"/>
</dbReference>
<dbReference type="GO" id="GO:0120013">
    <property type="term" value="F:lipid transfer activity"/>
    <property type="evidence" value="ECO:0007669"/>
    <property type="project" value="UniProtKB-ARBA"/>
</dbReference>
<organism evidence="10 11">
    <name type="scientific">Zonotrichia albicollis</name>
    <name type="common">White-throated sparrow</name>
    <name type="synonym">Fringilla albicollis</name>
    <dbReference type="NCBI Taxonomy" id="44394"/>
    <lineage>
        <taxon>Eukaryota</taxon>
        <taxon>Metazoa</taxon>
        <taxon>Chordata</taxon>
        <taxon>Craniata</taxon>
        <taxon>Vertebrata</taxon>
        <taxon>Euteleostomi</taxon>
        <taxon>Archelosauria</taxon>
        <taxon>Archosauria</taxon>
        <taxon>Dinosauria</taxon>
        <taxon>Saurischia</taxon>
        <taxon>Theropoda</taxon>
        <taxon>Coelurosauria</taxon>
        <taxon>Aves</taxon>
        <taxon>Neognathae</taxon>
        <taxon>Neoaves</taxon>
        <taxon>Telluraves</taxon>
        <taxon>Australaves</taxon>
        <taxon>Passeriformes</taxon>
        <taxon>Passerellidae</taxon>
        <taxon>Zonotrichia</taxon>
    </lineage>
</organism>
<keyword evidence="6" id="KW-1015">Disulfide bond</keyword>
<keyword evidence="5" id="KW-0445">Lipid transport</keyword>
<evidence type="ECO:0000256" key="7">
    <source>
        <dbReference type="PROSITE-ProRule" id="PRU00557"/>
    </source>
</evidence>
<reference evidence="10" key="2">
    <citation type="submission" date="2025-09" db="UniProtKB">
        <authorList>
            <consortium name="Ensembl"/>
        </authorList>
    </citation>
    <scope>IDENTIFICATION</scope>
</reference>
<evidence type="ECO:0000256" key="1">
    <source>
        <dbReference type="ARBA" id="ARBA00004240"/>
    </source>
</evidence>
<protein>
    <submittedName>
        <fullName evidence="10">Microsomal triglyceride transfer protein</fullName>
    </submittedName>
</protein>
<dbReference type="Pfam" id="PF01347">
    <property type="entry name" value="Vitellogenin_N"/>
    <property type="match status" value="2"/>
</dbReference>
<dbReference type="GO" id="GO:0005783">
    <property type="term" value="C:endoplasmic reticulum"/>
    <property type="evidence" value="ECO:0007669"/>
    <property type="project" value="UniProtKB-SubCell"/>
</dbReference>
<dbReference type="GO" id="GO:0016323">
    <property type="term" value="C:basolateral plasma membrane"/>
    <property type="evidence" value="ECO:0007669"/>
    <property type="project" value="TreeGrafter"/>
</dbReference>
<dbReference type="InterPro" id="IPR015819">
    <property type="entry name" value="Lipid_transp_b-sht_shell"/>
</dbReference>
<feature type="chain" id="PRO_5034581566" evidence="8">
    <location>
        <begin position="17"/>
        <end position="863"/>
    </location>
</feature>
<dbReference type="SUPFAM" id="SSF48431">
    <property type="entry name" value="Lipovitellin-phosvitin complex, superhelical domain"/>
    <property type="match status" value="1"/>
</dbReference>
<sequence length="863" mass="96249">MILLTVLFLCIISTYSASVKGHTTGPSLNNDKLYKFAYSAEVYVDQVKASLQKSAGYRISSGVDVNLLWRNPDNDDDQLVKITMKDVQVENVNERPADKNIFKGKSTEKIIGKEYLEALQRPIMVELVRGKIKTFYSYQNEPGFTQNIKRGLASLFQLQLHSGSSREVDISGKCDTTYHVRQDQVTKIKDLDSCEIEKKGFTSHNKILDISTKATSATVYVLEDSFIKSIKAEENFVFALNYRRKTGAKIVSKQRLELKSVQAGTGLIAAKQVAGVIKTLDPNYVAIALEAEPVKSECKKCPSVSKHSRTSVKANFLSKQELGQVHPQVVDAVTSAQTPESLEAMLEFLDFKDASTFILQERFLYACGFASHPSEMLLKSLTEKFKGDVASQEIRETLVIVMGALIRKLCDRDGCKLPAVAEAKRLILNRLEKASKDDNVQMYLLALKNALLPEAIPVLLKYAESGEGPISSLAATALQRYDPSFLTKEVKETMNRIYHQTRKIHEKTVRTTAAAILLNSNPSYMEVKNILLSIGELPMEMNKYMLSMIQDILRFEMPSSKTVRQVLKDMRAHNYDRFSKMGSSSAYTGYITRGPDVSSTYSLDILYSGSGILRRSNMNLRVFDRSTDLHAIQVVLEAQGLESIIAATPDEGEENLDSFAGMSAILFGFQLRPVTFFQGYGDLMSKMLSATGDPMNVVKGLVLLTDFLQEIQLQSGPTASAEFMGGLAIDISGGMEFSLWYRESKTNVKNRVAMFVAGNTEVDSFFVKTGMETTLETETALDFISTVQFSQYPFLVCMQMDRVDSPFRTHMTKYESLPSGRRYMARRGKAATLAGNEYPLHQENSNMCKKVFGAKSDSAGGWF</sequence>
<proteinExistence type="predicted"/>
<keyword evidence="11" id="KW-1185">Reference proteome</keyword>
<dbReference type="GO" id="GO:0005548">
    <property type="term" value="F:phospholipid transporter activity"/>
    <property type="evidence" value="ECO:0007669"/>
    <property type="project" value="InterPro"/>
</dbReference>
<dbReference type="InterPro" id="IPR001747">
    <property type="entry name" value="Vitellogenin_N"/>
</dbReference>
<accession>A0A8D2MEY3</accession>
<dbReference type="InterPro" id="IPR015816">
    <property type="entry name" value="Vitellinogen_b-sht_N"/>
</dbReference>
<dbReference type="GO" id="GO:0042157">
    <property type="term" value="P:lipoprotein metabolic process"/>
    <property type="evidence" value="ECO:0007669"/>
    <property type="project" value="TreeGrafter"/>
</dbReference>
<evidence type="ECO:0000256" key="8">
    <source>
        <dbReference type="SAM" id="SignalP"/>
    </source>
</evidence>
<gene>
    <name evidence="10" type="primary">MTTP</name>
</gene>
<dbReference type="GO" id="GO:0005794">
    <property type="term" value="C:Golgi apparatus"/>
    <property type="evidence" value="ECO:0007669"/>
    <property type="project" value="TreeGrafter"/>
</dbReference>
<evidence type="ECO:0000256" key="3">
    <source>
        <dbReference type="ARBA" id="ARBA00022729"/>
    </source>
</evidence>
<feature type="domain" description="Vitellogenin" evidence="9">
    <location>
        <begin position="28"/>
        <end position="632"/>
    </location>
</feature>
<dbReference type="FunFam" id="1.25.10.20:FF:000001">
    <property type="entry name" value="microsomal triglyceride transfer protein large subunit"/>
    <property type="match status" value="1"/>
</dbReference>
<dbReference type="InterPro" id="IPR011030">
    <property type="entry name" value="Lipovitellin_superhlx_dom"/>
</dbReference>
<evidence type="ECO:0000313" key="11">
    <source>
        <dbReference type="Proteomes" id="UP000694413"/>
    </source>
</evidence>
<dbReference type="Pfam" id="PF19444">
    <property type="entry name" value="MTP_lip_bd"/>
    <property type="match status" value="1"/>
</dbReference>
<evidence type="ECO:0000313" key="10">
    <source>
        <dbReference type="Ensembl" id="ENSZALP00000006171.1"/>
    </source>
</evidence>
<feature type="signal peptide" evidence="8">
    <location>
        <begin position="1"/>
        <end position="16"/>
    </location>
</feature>
<dbReference type="Proteomes" id="UP000694413">
    <property type="component" value="Unassembled WGS sequence"/>
</dbReference>
<keyword evidence="4" id="KW-0256">Endoplasmic reticulum</keyword>
<dbReference type="InterPro" id="IPR039988">
    <property type="entry name" value="MTTP"/>
</dbReference>
<dbReference type="PANTHER" id="PTHR13024:SF1">
    <property type="entry name" value="MICROSOMAL TRIGLYCERIDE TRANSFER PROTEIN LARGE SUBUNIT"/>
    <property type="match status" value="1"/>
</dbReference>
<keyword evidence="2" id="KW-0813">Transport</keyword>
<dbReference type="SUPFAM" id="SSF56968">
    <property type="entry name" value="Lipovitellin-phosvitin complex, beta-sheet shell regions"/>
    <property type="match status" value="1"/>
</dbReference>
<dbReference type="PANTHER" id="PTHR13024">
    <property type="entry name" value="MICROSOMAL TRIGLYCERIDE TRANSFER PROTEIN, LARGE SUBUNIT"/>
    <property type="match status" value="1"/>
</dbReference>
<evidence type="ECO:0000256" key="2">
    <source>
        <dbReference type="ARBA" id="ARBA00022448"/>
    </source>
</evidence>
<dbReference type="Ensembl" id="ENSZALT00000009022.1">
    <property type="protein sequence ID" value="ENSZALP00000006171.1"/>
    <property type="gene ID" value="ENSZALG00000005646.1"/>
</dbReference>
<reference evidence="10" key="1">
    <citation type="submission" date="2025-08" db="UniProtKB">
        <authorList>
            <consortium name="Ensembl"/>
        </authorList>
    </citation>
    <scope>IDENTIFICATION</scope>
</reference>
<dbReference type="InterPro" id="IPR045811">
    <property type="entry name" value="MTP_lip-bd"/>
</dbReference>
<dbReference type="GO" id="GO:0042632">
    <property type="term" value="P:cholesterol homeostasis"/>
    <property type="evidence" value="ECO:0007669"/>
    <property type="project" value="TreeGrafter"/>
</dbReference>
<dbReference type="GO" id="GO:0008289">
    <property type="term" value="F:lipid binding"/>
    <property type="evidence" value="ECO:0007669"/>
    <property type="project" value="InterPro"/>
</dbReference>
<evidence type="ECO:0000259" key="9">
    <source>
        <dbReference type="PROSITE" id="PS51211"/>
    </source>
</evidence>